<keyword evidence="3" id="KW-1185">Reference proteome</keyword>
<feature type="compositionally biased region" description="Basic and acidic residues" evidence="1">
    <location>
        <begin position="36"/>
        <end position="52"/>
    </location>
</feature>
<name>A0ABN8I549_9NEOP</name>
<reference evidence="2" key="1">
    <citation type="submission" date="2022-03" db="EMBL/GenBank/DDBJ databases">
        <authorList>
            <person name="Martin H S."/>
        </authorList>
    </citation>
    <scope>NUCLEOTIDE SEQUENCE</scope>
</reference>
<gene>
    <name evidence="2" type="ORF">IPOD504_LOCUS5512</name>
</gene>
<dbReference type="EMBL" id="OW152829">
    <property type="protein sequence ID" value="CAH2046848.1"/>
    <property type="molecule type" value="Genomic_DNA"/>
</dbReference>
<evidence type="ECO:0000313" key="2">
    <source>
        <dbReference type="EMBL" id="CAH2046848.1"/>
    </source>
</evidence>
<protein>
    <submittedName>
        <fullName evidence="2">Uncharacterized protein</fullName>
    </submittedName>
</protein>
<feature type="non-terminal residue" evidence="2">
    <location>
        <position position="68"/>
    </location>
</feature>
<organism evidence="2 3">
    <name type="scientific">Iphiclides podalirius</name>
    <name type="common">scarce swallowtail</name>
    <dbReference type="NCBI Taxonomy" id="110791"/>
    <lineage>
        <taxon>Eukaryota</taxon>
        <taxon>Metazoa</taxon>
        <taxon>Ecdysozoa</taxon>
        <taxon>Arthropoda</taxon>
        <taxon>Hexapoda</taxon>
        <taxon>Insecta</taxon>
        <taxon>Pterygota</taxon>
        <taxon>Neoptera</taxon>
        <taxon>Endopterygota</taxon>
        <taxon>Lepidoptera</taxon>
        <taxon>Glossata</taxon>
        <taxon>Ditrysia</taxon>
        <taxon>Papilionoidea</taxon>
        <taxon>Papilionidae</taxon>
        <taxon>Papilioninae</taxon>
        <taxon>Iphiclides</taxon>
    </lineage>
</organism>
<sequence length="68" mass="7691">MCRLEFADSKVKSATLLFRNIVWDVFISRVRAEEKQALAPRSKIDDQQHATDRPQSQLGGADNAPYVT</sequence>
<evidence type="ECO:0000256" key="1">
    <source>
        <dbReference type="SAM" id="MobiDB-lite"/>
    </source>
</evidence>
<dbReference type="Proteomes" id="UP000837857">
    <property type="component" value="Chromosome 17"/>
</dbReference>
<accession>A0ABN8I549</accession>
<evidence type="ECO:0000313" key="3">
    <source>
        <dbReference type="Proteomes" id="UP000837857"/>
    </source>
</evidence>
<feature type="region of interest" description="Disordered" evidence="1">
    <location>
        <begin position="36"/>
        <end position="68"/>
    </location>
</feature>
<proteinExistence type="predicted"/>